<dbReference type="InterPro" id="IPR007946">
    <property type="entry name" value="AAR2"/>
</dbReference>
<comment type="caution">
    <text evidence="4">The sequence shown here is derived from an EMBL/GenBank/DDBJ whole genome shotgun (WGS) entry which is preliminary data.</text>
</comment>
<feature type="domain" description="AAR2 N-terminal" evidence="3">
    <location>
        <begin position="16"/>
        <end position="59"/>
    </location>
</feature>
<dbReference type="CDD" id="cd13777">
    <property type="entry name" value="Aar2_N"/>
    <property type="match status" value="1"/>
</dbReference>
<sequence>MAEMNQATAQHLFEAGAVLILLDVPYGTEIGINMNSWQAAENFKGIKMIPPGLHFIYFRYKVLSMA</sequence>
<evidence type="ECO:0000313" key="4">
    <source>
        <dbReference type="EMBL" id="KAF6028161.1"/>
    </source>
</evidence>
<name>A0A7J7JR72_BUGNE</name>
<dbReference type="Proteomes" id="UP000593567">
    <property type="component" value="Unassembled WGS sequence"/>
</dbReference>
<protein>
    <recommendedName>
        <fullName evidence="1">Protein AAR2 homolog</fullName>
    </recommendedName>
    <alternativeName>
        <fullName evidence="2">AAR2 splicing factor homolog</fullName>
    </alternativeName>
</protein>
<dbReference type="OrthoDB" id="201752at2759"/>
<dbReference type="Pfam" id="PF20981">
    <property type="entry name" value="AAR2_1st"/>
    <property type="match status" value="1"/>
</dbReference>
<evidence type="ECO:0000256" key="2">
    <source>
        <dbReference type="ARBA" id="ARBA00030625"/>
    </source>
</evidence>
<gene>
    <name evidence="4" type="ORF">EB796_013527</name>
</gene>
<dbReference type="InterPro" id="IPR038516">
    <property type="entry name" value="AAR2_N_sf"/>
</dbReference>
<evidence type="ECO:0000256" key="1">
    <source>
        <dbReference type="ARBA" id="ARBA00016372"/>
    </source>
</evidence>
<accession>A0A7J7JR72</accession>
<organism evidence="4 5">
    <name type="scientific">Bugula neritina</name>
    <name type="common">Brown bryozoan</name>
    <name type="synonym">Sertularia neritina</name>
    <dbReference type="NCBI Taxonomy" id="10212"/>
    <lineage>
        <taxon>Eukaryota</taxon>
        <taxon>Metazoa</taxon>
        <taxon>Spiralia</taxon>
        <taxon>Lophotrochozoa</taxon>
        <taxon>Bryozoa</taxon>
        <taxon>Gymnolaemata</taxon>
        <taxon>Cheilostomatida</taxon>
        <taxon>Flustrina</taxon>
        <taxon>Buguloidea</taxon>
        <taxon>Bugulidae</taxon>
        <taxon>Bugula</taxon>
    </lineage>
</organism>
<dbReference type="EMBL" id="VXIV02001983">
    <property type="protein sequence ID" value="KAF6028161.1"/>
    <property type="molecule type" value="Genomic_DNA"/>
</dbReference>
<reference evidence="4" key="1">
    <citation type="submission" date="2020-06" db="EMBL/GenBank/DDBJ databases">
        <title>Draft genome of Bugula neritina, a colonial animal packing powerful symbionts and potential medicines.</title>
        <authorList>
            <person name="Rayko M."/>
        </authorList>
    </citation>
    <scope>NUCLEOTIDE SEQUENCE [LARGE SCALE GENOMIC DNA]</scope>
    <source>
        <strain evidence="4">Kwan_BN1</strain>
    </source>
</reference>
<proteinExistence type="predicted"/>
<keyword evidence="5" id="KW-1185">Reference proteome</keyword>
<dbReference type="PANTHER" id="PTHR12689">
    <property type="entry name" value="A1 CISTRON SPLICING FACTOR AAR2-RELATED"/>
    <property type="match status" value="1"/>
</dbReference>
<dbReference type="PANTHER" id="PTHR12689:SF4">
    <property type="entry name" value="PROTEIN AAR2 HOMOLOG"/>
    <property type="match status" value="1"/>
</dbReference>
<dbReference type="GO" id="GO:0000244">
    <property type="term" value="P:spliceosomal tri-snRNP complex assembly"/>
    <property type="evidence" value="ECO:0007669"/>
    <property type="project" value="TreeGrafter"/>
</dbReference>
<dbReference type="AlphaFoldDB" id="A0A7J7JR72"/>
<evidence type="ECO:0000259" key="3">
    <source>
        <dbReference type="Pfam" id="PF20981"/>
    </source>
</evidence>
<dbReference type="InterPro" id="IPR033647">
    <property type="entry name" value="Aar2_N"/>
</dbReference>
<dbReference type="Gene3D" id="2.60.34.20">
    <property type="match status" value="1"/>
</dbReference>
<evidence type="ECO:0000313" key="5">
    <source>
        <dbReference type="Proteomes" id="UP000593567"/>
    </source>
</evidence>